<dbReference type="Pfam" id="PF00358">
    <property type="entry name" value="PTS_EIIA_1"/>
    <property type="match status" value="1"/>
</dbReference>
<sequence length="665" mass="68968">MAGIDYADLARDVLSGVGGEENVKTVSHCATRLRFVLKDPARADKARVSTIPGVISAVESGGQFQVIIGNNVPVAFAALEKQSSILSESRPASSNGPSGQPAKRGNIIVRGLNGAIAVVSAIFAPIIGTLCAAGILKGLLMIVSTVGWLPTTSTTYVILWTAADAFFFFLPMILAVPAARKFGANIYTSMALAGALLYTQVASVSLLLDGEAVSQPLRAFQDAGGPVDFFGIPVVLQGYSATVVPIILAVYLQSVIEKLIAPRIHDSMRNFIVPLVALVVTFPVALLALGPVGNWLGQGIADIFLAIQGFSPILTGFLFAALWQILVVFGLHWALVPIFINNIATIGYDTFKPLVWPAVFGQAGAALGIFLRLREPRTRGIAGSAVVAAMFGVTEPAIYGVNLPRKRAFGIAIVSAGIGGAIVGAAGARVYGYGLSGILTLPLGYGDPLGLGDTFLWLLLGTAVSFVLAAVLTFFFGVSKKDIAHDRDAATAELAGSTEANDGTSTTESHAIVAAMPMTGTLIPLSEVDDEVFSSGVMGPGFAVRPTDGRVYAPVTGVVVATMPHAVGIHSDDGVDFLIHVGIDTVALKGKTFTPHIAEGDRIDRGDLLLDADLGAITAEGYDTTTIIVVTNDHEYDASLIAPAGPTASGTTVLAIHPVTENAAG</sequence>
<evidence type="ECO:0000256" key="9">
    <source>
        <dbReference type="ARBA" id="ARBA00022989"/>
    </source>
</evidence>
<dbReference type="InterPro" id="IPR036878">
    <property type="entry name" value="Glu_permease_IIB"/>
</dbReference>
<feature type="transmembrane region" description="Helical" evidence="12">
    <location>
        <begin position="112"/>
        <end position="136"/>
    </location>
</feature>
<dbReference type="FunFam" id="3.30.1360.60:FF:000001">
    <property type="entry name" value="PTS system glucose-specific IIBC component PtsG"/>
    <property type="match status" value="1"/>
</dbReference>
<evidence type="ECO:0000256" key="12">
    <source>
        <dbReference type="SAM" id="Phobius"/>
    </source>
</evidence>
<keyword evidence="17" id="KW-1185">Reference proteome</keyword>
<evidence type="ECO:0000256" key="7">
    <source>
        <dbReference type="ARBA" id="ARBA00022692"/>
    </source>
</evidence>
<dbReference type="PROSITE" id="PS00371">
    <property type="entry name" value="PTS_EIIA_TYPE_1_HIS"/>
    <property type="match status" value="1"/>
</dbReference>
<dbReference type="EMBL" id="BSEN01000014">
    <property type="protein sequence ID" value="GLJ77375.1"/>
    <property type="molecule type" value="Genomic_DNA"/>
</dbReference>
<keyword evidence="7 12" id="KW-0812">Transmembrane</keyword>
<dbReference type="PROSITE" id="PS51098">
    <property type="entry name" value="PTS_EIIB_TYPE_1"/>
    <property type="match status" value="1"/>
</dbReference>
<evidence type="ECO:0000256" key="2">
    <source>
        <dbReference type="ARBA" id="ARBA00022448"/>
    </source>
</evidence>
<accession>A0A9W6HBC4</accession>
<keyword evidence="5" id="KW-0808">Transferase</keyword>
<dbReference type="SUPFAM" id="SSF55604">
    <property type="entry name" value="Glucose permease domain IIB"/>
    <property type="match status" value="1"/>
</dbReference>
<reference evidence="16" key="2">
    <citation type="submission" date="2023-01" db="EMBL/GenBank/DDBJ databases">
        <authorList>
            <person name="Sun Q."/>
            <person name="Evtushenko L."/>
        </authorList>
    </citation>
    <scope>NUCLEOTIDE SEQUENCE</scope>
    <source>
        <strain evidence="16">VKM Ac-1401</strain>
    </source>
</reference>
<feature type="active site" description="Phosphocysteine intermediate; for EIIB activity" evidence="11">
    <location>
        <position position="29"/>
    </location>
</feature>
<keyword evidence="6" id="KW-0598">Phosphotransferase system</keyword>
<dbReference type="GO" id="GO:0008982">
    <property type="term" value="F:protein-N(PI)-phosphohistidine-sugar phosphotransferase activity"/>
    <property type="evidence" value="ECO:0007669"/>
    <property type="project" value="InterPro"/>
</dbReference>
<evidence type="ECO:0000259" key="15">
    <source>
        <dbReference type="PROSITE" id="PS51103"/>
    </source>
</evidence>
<dbReference type="PROSITE" id="PS51093">
    <property type="entry name" value="PTS_EIIA_TYPE_1"/>
    <property type="match status" value="1"/>
</dbReference>
<evidence type="ECO:0000313" key="17">
    <source>
        <dbReference type="Proteomes" id="UP001142372"/>
    </source>
</evidence>
<gene>
    <name evidence="16" type="ORF">GCM10017584_29490</name>
</gene>
<dbReference type="InterPro" id="IPR050558">
    <property type="entry name" value="PTS_Sugar-Specific_Components"/>
</dbReference>
<dbReference type="GO" id="GO:0090589">
    <property type="term" value="F:protein-phosphocysteine-trehalose phosphotransferase system transporter activity"/>
    <property type="evidence" value="ECO:0007669"/>
    <property type="project" value="TreeGrafter"/>
</dbReference>
<evidence type="ECO:0000256" key="3">
    <source>
        <dbReference type="ARBA" id="ARBA00022475"/>
    </source>
</evidence>
<keyword evidence="8" id="KW-0418">Kinase</keyword>
<reference evidence="16" key="1">
    <citation type="journal article" date="2014" name="Int. J. Syst. Evol. Microbiol.">
        <title>Complete genome sequence of Corynebacterium casei LMG S-19264T (=DSM 44701T), isolated from a smear-ripened cheese.</title>
        <authorList>
            <consortium name="US DOE Joint Genome Institute (JGI-PGF)"/>
            <person name="Walter F."/>
            <person name="Albersmeier A."/>
            <person name="Kalinowski J."/>
            <person name="Ruckert C."/>
        </authorList>
    </citation>
    <scope>NUCLEOTIDE SEQUENCE</scope>
    <source>
        <strain evidence="16">VKM Ac-1401</strain>
    </source>
</reference>
<comment type="subcellular location">
    <subcellularLocation>
        <location evidence="1">Cell membrane</location>
        <topology evidence="1">Multi-pass membrane protein</topology>
    </subcellularLocation>
</comment>
<evidence type="ECO:0000256" key="5">
    <source>
        <dbReference type="ARBA" id="ARBA00022679"/>
    </source>
</evidence>
<feature type="transmembrane region" description="Helical" evidence="12">
    <location>
        <begin position="408"/>
        <end position="434"/>
    </location>
</feature>
<dbReference type="NCBIfam" id="TIGR00830">
    <property type="entry name" value="PTBA"/>
    <property type="match status" value="1"/>
</dbReference>
<dbReference type="Gene3D" id="3.30.1360.60">
    <property type="entry name" value="Glucose permease domain IIB"/>
    <property type="match status" value="1"/>
</dbReference>
<dbReference type="InterPro" id="IPR001127">
    <property type="entry name" value="PTS_EIIA_1_perm"/>
</dbReference>
<dbReference type="Proteomes" id="UP001142372">
    <property type="component" value="Unassembled WGS sequence"/>
</dbReference>
<evidence type="ECO:0000256" key="1">
    <source>
        <dbReference type="ARBA" id="ARBA00004651"/>
    </source>
</evidence>
<feature type="domain" description="PTS EIIB type-1" evidence="14">
    <location>
        <begin position="7"/>
        <end position="89"/>
    </location>
</feature>
<dbReference type="Pfam" id="PF00367">
    <property type="entry name" value="PTS_EIIB"/>
    <property type="match status" value="1"/>
</dbReference>
<feature type="transmembrane region" description="Helical" evidence="12">
    <location>
        <begin position="354"/>
        <end position="373"/>
    </location>
</feature>
<dbReference type="GO" id="GO:0016301">
    <property type="term" value="F:kinase activity"/>
    <property type="evidence" value="ECO:0007669"/>
    <property type="project" value="UniProtKB-KW"/>
</dbReference>
<evidence type="ECO:0000313" key="16">
    <source>
        <dbReference type="EMBL" id="GLJ77375.1"/>
    </source>
</evidence>
<dbReference type="InterPro" id="IPR001996">
    <property type="entry name" value="PTS_IIB_1"/>
</dbReference>
<protein>
    <submittedName>
        <fullName evidence="16">PTS beta-glucoside transporter subunit EIIBCA</fullName>
    </submittedName>
</protein>
<keyword evidence="4" id="KW-0762">Sugar transport</keyword>
<evidence type="ECO:0000256" key="8">
    <source>
        <dbReference type="ARBA" id="ARBA00022777"/>
    </source>
</evidence>
<comment type="caution">
    <text evidence="16">The sequence shown here is derived from an EMBL/GenBank/DDBJ whole genome shotgun (WGS) entry which is preliminary data.</text>
</comment>
<keyword evidence="3" id="KW-1003">Cell membrane</keyword>
<evidence type="ECO:0000256" key="10">
    <source>
        <dbReference type="ARBA" id="ARBA00023136"/>
    </source>
</evidence>
<dbReference type="PROSITE" id="PS51103">
    <property type="entry name" value="PTS_EIIC_TYPE_1"/>
    <property type="match status" value="1"/>
</dbReference>
<evidence type="ECO:0000259" key="14">
    <source>
        <dbReference type="PROSITE" id="PS51098"/>
    </source>
</evidence>
<dbReference type="InterPro" id="IPR011055">
    <property type="entry name" value="Dup_hybrid_motif"/>
</dbReference>
<dbReference type="NCBIfam" id="TIGR01995">
    <property type="entry name" value="PTS-II-ABC-beta"/>
    <property type="match status" value="1"/>
</dbReference>
<dbReference type="InterPro" id="IPR013013">
    <property type="entry name" value="PTS_EIIC_1"/>
</dbReference>
<dbReference type="PANTHER" id="PTHR30175">
    <property type="entry name" value="PHOSPHOTRANSFERASE SYSTEM TRANSPORT PROTEIN"/>
    <property type="match status" value="1"/>
</dbReference>
<proteinExistence type="predicted"/>
<dbReference type="GO" id="GO:0005886">
    <property type="term" value="C:plasma membrane"/>
    <property type="evidence" value="ECO:0007669"/>
    <property type="project" value="UniProtKB-SubCell"/>
</dbReference>
<dbReference type="PROSITE" id="PS01035">
    <property type="entry name" value="PTS_EIIB_TYPE_1_CYS"/>
    <property type="match status" value="1"/>
</dbReference>
<feature type="domain" description="PTS EIIA type-1" evidence="13">
    <location>
        <begin position="530"/>
        <end position="632"/>
    </location>
</feature>
<dbReference type="InterPro" id="IPR018113">
    <property type="entry name" value="PTrfase_EIIB_Cys"/>
</dbReference>
<feature type="transmembrane region" description="Helical" evidence="12">
    <location>
        <begin position="186"/>
        <end position="208"/>
    </location>
</feature>
<dbReference type="InterPro" id="IPR003352">
    <property type="entry name" value="PTS_EIIC"/>
</dbReference>
<dbReference type="AlphaFoldDB" id="A0A9W6HBC4"/>
<evidence type="ECO:0000256" key="4">
    <source>
        <dbReference type="ARBA" id="ARBA00022597"/>
    </source>
</evidence>
<keyword evidence="10 12" id="KW-0472">Membrane</keyword>
<feature type="domain" description="PTS EIIC type-1" evidence="15">
    <location>
        <begin position="117"/>
        <end position="490"/>
    </location>
</feature>
<dbReference type="Pfam" id="PF02378">
    <property type="entry name" value="PTS_EIIC"/>
    <property type="match status" value="1"/>
</dbReference>
<dbReference type="GO" id="GO:0015771">
    <property type="term" value="P:trehalose transport"/>
    <property type="evidence" value="ECO:0007669"/>
    <property type="project" value="TreeGrafter"/>
</dbReference>
<dbReference type="Gene3D" id="2.70.70.10">
    <property type="entry name" value="Glucose Permease (Domain IIA)"/>
    <property type="match status" value="1"/>
</dbReference>
<evidence type="ECO:0000259" key="13">
    <source>
        <dbReference type="PROSITE" id="PS51093"/>
    </source>
</evidence>
<evidence type="ECO:0000256" key="6">
    <source>
        <dbReference type="ARBA" id="ARBA00022683"/>
    </source>
</evidence>
<feature type="transmembrane region" description="Helical" evidence="12">
    <location>
        <begin position="271"/>
        <end position="289"/>
    </location>
</feature>
<evidence type="ECO:0000256" key="11">
    <source>
        <dbReference type="PROSITE-ProRule" id="PRU00421"/>
    </source>
</evidence>
<feature type="transmembrane region" description="Helical" evidence="12">
    <location>
        <begin position="228"/>
        <end position="251"/>
    </location>
</feature>
<dbReference type="FunFam" id="2.70.70.10:FF:000001">
    <property type="entry name" value="PTS system glucose-specific IIA component"/>
    <property type="match status" value="1"/>
</dbReference>
<dbReference type="InterPro" id="IPR011297">
    <property type="entry name" value="PTS_IIABC_b_glu"/>
</dbReference>
<organism evidence="16 17">
    <name type="scientific">Leifsonia poae</name>
    <dbReference type="NCBI Taxonomy" id="110933"/>
    <lineage>
        <taxon>Bacteria</taxon>
        <taxon>Bacillati</taxon>
        <taxon>Actinomycetota</taxon>
        <taxon>Actinomycetes</taxon>
        <taxon>Micrococcales</taxon>
        <taxon>Microbacteriaceae</taxon>
        <taxon>Leifsonia</taxon>
    </lineage>
</organism>
<dbReference type="RefSeq" id="WP_271178019.1">
    <property type="nucleotide sequence ID" value="NZ_BAAAJO010000001.1"/>
</dbReference>
<dbReference type="GO" id="GO:0009401">
    <property type="term" value="P:phosphoenolpyruvate-dependent sugar phosphotransferase system"/>
    <property type="evidence" value="ECO:0007669"/>
    <property type="project" value="UniProtKB-KW"/>
</dbReference>
<feature type="transmembrane region" description="Helical" evidence="12">
    <location>
        <begin position="156"/>
        <end position="179"/>
    </location>
</feature>
<keyword evidence="2" id="KW-0813">Transport</keyword>
<keyword evidence="9 12" id="KW-1133">Transmembrane helix</keyword>
<dbReference type="CDD" id="cd00212">
    <property type="entry name" value="PTS_IIB_glc"/>
    <property type="match status" value="1"/>
</dbReference>
<feature type="transmembrane region" description="Helical" evidence="12">
    <location>
        <begin position="454"/>
        <end position="478"/>
    </location>
</feature>
<dbReference type="PANTHER" id="PTHR30175:SF1">
    <property type="entry name" value="PTS SYSTEM ARBUTIN-, CELLOBIOSE-, AND SALICIN-SPECIFIC EIIBC COMPONENT-RELATED"/>
    <property type="match status" value="1"/>
</dbReference>
<dbReference type="SUPFAM" id="SSF51261">
    <property type="entry name" value="Duplicated hybrid motif"/>
    <property type="match status" value="1"/>
</dbReference>
<name>A0A9W6HBC4_9MICO</name>